<feature type="transmembrane region" description="Helical" evidence="2">
    <location>
        <begin position="198"/>
        <end position="215"/>
    </location>
</feature>
<comment type="caution">
    <text evidence="3">The sequence shown here is derived from an EMBL/GenBank/DDBJ whole genome shotgun (WGS) entry which is preliminary data.</text>
</comment>
<feature type="compositionally biased region" description="Polar residues" evidence="1">
    <location>
        <begin position="8"/>
        <end position="24"/>
    </location>
</feature>
<feature type="transmembrane region" description="Helical" evidence="2">
    <location>
        <begin position="227"/>
        <end position="249"/>
    </location>
</feature>
<gene>
    <name evidence="3" type="ORF">DH2020_012923</name>
</gene>
<dbReference type="EMBL" id="JABTTQ020000006">
    <property type="protein sequence ID" value="KAK6153284.1"/>
    <property type="molecule type" value="Genomic_DNA"/>
</dbReference>
<accession>A0ABR0X3X5</accession>
<keyword evidence="2" id="KW-0812">Transmembrane</keyword>
<organism evidence="3 4">
    <name type="scientific">Rehmannia glutinosa</name>
    <name type="common">Chinese foxglove</name>
    <dbReference type="NCBI Taxonomy" id="99300"/>
    <lineage>
        <taxon>Eukaryota</taxon>
        <taxon>Viridiplantae</taxon>
        <taxon>Streptophyta</taxon>
        <taxon>Embryophyta</taxon>
        <taxon>Tracheophyta</taxon>
        <taxon>Spermatophyta</taxon>
        <taxon>Magnoliopsida</taxon>
        <taxon>eudicotyledons</taxon>
        <taxon>Gunneridae</taxon>
        <taxon>Pentapetalae</taxon>
        <taxon>asterids</taxon>
        <taxon>lamiids</taxon>
        <taxon>Lamiales</taxon>
        <taxon>Orobanchaceae</taxon>
        <taxon>Rehmannieae</taxon>
        <taxon>Rehmannia</taxon>
    </lineage>
</organism>
<keyword evidence="4" id="KW-1185">Reference proteome</keyword>
<reference evidence="3 4" key="1">
    <citation type="journal article" date="2021" name="Comput. Struct. Biotechnol. J.">
        <title>De novo genome assembly of the potent medicinal plant Rehmannia glutinosa using nanopore technology.</title>
        <authorList>
            <person name="Ma L."/>
            <person name="Dong C."/>
            <person name="Song C."/>
            <person name="Wang X."/>
            <person name="Zheng X."/>
            <person name="Niu Y."/>
            <person name="Chen S."/>
            <person name="Feng W."/>
        </authorList>
    </citation>
    <scope>NUCLEOTIDE SEQUENCE [LARGE SCALE GENOMIC DNA]</scope>
    <source>
        <strain evidence="3">DH-2019</strain>
    </source>
</reference>
<dbReference type="Proteomes" id="UP001318860">
    <property type="component" value="Unassembled WGS sequence"/>
</dbReference>
<protein>
    <submittedName>
        <fullName evidence="3">Uncharacterized protein</fullName>
    </submittedName>
</protein>
<evidence type="ECO:0000313" key="4">
    <source>
        <dbReference type="Proteomes" id="UP001318860"/>
    </source>
</evidence>
<dbReference type="PANTHER" id="PTHR48223">
    <property type="entry name" value="DEFECTIVE 2759, PUTATIVE ISOFORM 1-RELATED"/>
    <property type="match status" value="1"/>
</dbReference>
<name>A0ABR0X3X5_REHGL</name>
<evidence type="ECO:0000313" key="3">
    <source>
        <dbReference type="EMBL" id="KAK6153284.1"/>
    </source>
</evidence>
<feature type="region of interest" description="Disordered" evidence="1">
    <location>
        <begin position="1"/>
        <end position="26"/>
    </location>
</feature>
<sequence>MALATHQFKGSCSTLPSLPSSWSRGSKLRHSLPRFDAGRRAETILSLKCKLCSSIGAPLVLGPESKLSRISGFKGSCGSDDLGGRANGSKSLKNAVKVSYLQNKNDKSSVESSKVQNVVPSPYTAANETTTSSLAIQNLFKSWLMLLRMPSEPQPVDEVLEEPPPSITSEMPNIEQERGDILKAVCCYFLGLDATIKIPLLLFTPLFLAVDLVYGSKVSKELTPLWILGPLIVALYIKIFRAMCGLYAFSFKQTVKVVKNLPVYYWHVHDYIFHGKLKEAMRTHILEPVADNKNMDYNEVTRRKMKDLQVWLVEIYLDFIESVWPYYCRTRRFLKSVTLA</sequence>
<evidence type="ECO:0000256" key="2">
    <source>
        <dbReference type="SAM" id="Phobius"/>
    </source>
</evidence>
<keyword evidence="2" id="KW-1133">Transmembrane helix</keyword>
<keyword evidence="2" id="KW-0472">Membrane</keyword>
<evidence type="ECO:0000256" key="1">
    <source>
        <dbReference type="SAM" id="MobiDB-lite"/>
    </source>
</evidence>
<proteinExistence type="predicted"/>
<dbReference type="PANTHER" id="PTHR48223:SF1">
    <property type="entry name" value="ABC TRANSMEMBRANE TYPE-1 DOMAIN-CONTAINING PROTEIN"/>
    <property type="match status" value="1"/>
</dbReference>